<organism evidence="2 3">
    <name type="scientific">Nakamurella flavida</name>
    <dbReference type="NCBI Taxonomy" id="363630"/>
    <lineage>
        <taxon>Bacteria</taxon>
        <taxon>Bacillati</taxon>
        <taxon>Actinomycetota</taxon>
        <taxon>Actinomycetes</taxon>
        <taxon>Nakamurellales</taxon>
        <taxon>Nakamurellaceae</taxon>
        <taxon>Nakamurella</taxon>
    </lineage>
</organism>
<comment type="caution">
    <text evidence="2">The sequence shown here is derived from an EMBL/GenBank/DDBJ whole genome shotgun (WGS) entry which is preliminary data.</text>
</comment>
<accession>A0A939C2I3</accession>
<proteinExistence type="predicted"/>
<protein>
    <submittedName>
        <fullName evidence="2">Uncharacterized protein</fullName>
    </submittedName>
</protein>
<feature type="compositionally biased region" description="Pro residues" evidence="1">
    <location>
        <begin position="1"/>
        <end position="10"/>
    </location>
</feature>
<dbReference type="RefSeq" id="WP_205256721.1">
    <property type="nucleotide sequence ID" value="NZ_BAAAPV010000004.1"/>
</dbReference>
<dbReference type="Proteomes" id="UP000663801">
    <property type="component" value="Unassembled WGS sequence"/>
</dbReference>
<keyword evidence="3" id="KW-1185">Reference proteome</keyword>
<dbReference type="AlphaFoldDB" id="A0A939C2I3"/>
<reference evidence="2" key="1">
    <citation type="submission" date="2021-01" db="EMBL/GenBank/DDBJ databases">
        <title>KCTC 19127 draft genome.</title>
        <authorList>
            <person name="An D."/>
        </authorList>
    </citation>
    <scope>NUCLEOTIDE SEQUENCE</scope>
    <source>
        <strain evidence="2">KCTC 19127</strain>
    </source>
</reference>
<name>A0A939C2I3_9ACTN</name>
<evidence type="ECO:0000313" key="3">
    <source>
        <dbReference type="Proteomes" id="UP000663801"/>
    </source>
</evidence>
<evidence type="ECO:0000313" key="2">
    <source>
        <dbReference type="EMBL" id="MBM9476610.1"/>
    </source>
</evidence>
<sequence length="99" mass="10483">MTPSPMPYRPEPAATPAEAGPERDTTVPALDYTDAGVPTLDHVRDRIEGRHATALGGAELAAESAQGRARQQTDEDRERAAAAALARIRASIRPADGRP</sequence>
<dbReference type="EMBL" id="JAERWL010000008">
    <property type="protein sequence ID" value="MBM9476610.1"/>
    <property type="molecule type" value="Genomic_DNA"/>
</dbReference>
<gene>
    <name evidence="2" type="ORF">JL107_09165</name>
</gene>
<feature type="region of interest" description="Disordered" evidence="1">
    <location>
        <begin position="58"/>
        <end position="79"/>
    </location>
</feature>
<feature type="region of interest" description="Disordered" evidence="1">
    <location>
        <begin position="1"/>
        <end position="37"/>
    </location>
</feature>
<evidence type="ECO:0000256" key="1">
    <source>
        <dbReference type="SAM" id="MobiDB-lite"/>
    </source>
</evidence>